<proteinExistence type="predicted"/>
<feature type="transmembrane region" description="Helical" evidence="1">
    <location>
        <begin position="29"/>
        <end position="51"/>
    </location>
</feature>
<reference evidence="5" key="2">
    <citation type="submission" date="2016-10" db="EMBL/GenBank/DDBJ databases">
        <authorList>
            <person name="Varghese N."/>
            <person name="Submissions S."/>
        </authorList>
    </citation>
    <scope>NUCLEOTIDE SEQUENCE [LARGE SCALE GENOMIC DNA]</scope>
    <source>
        <strain evidence="5">MPL-11</strain>
    </source>
</reference>
<dbReference type="EMBL" id="FNJW01000005">
    <property type="protein sequence ID" value="SDQ02725.1"/>
    <property type="molecule type" value="Genomic_DNA"/>
</dbReference>
<evidence type="ECO:0000313" key="4">
    <source>
        <dbReference type="EMBL" id="SDQ02725.1"/>
    </source>
</evidence>
<evidence type="ECO:0000313" key="3">
    <source>
        <dbReference type="EMBL" id="SDQ02716.1"/>
    </source>
</evidence>
<dbReference type="AlphaFoldDB" id="A0A1H0XJE5"/>
<keyword evidence="5" id="KW-1185">Reference proteome</keyword>
<evidence type="ECO:0000256" key="1">
    <source>
        <dbReference type="SAM" id="Phobius"/>
    </source>
</evidence>
<name>A0A1H0XJE5_9LACT</name>
<protein>
    <submittedName>
        <fullName evidence="3">Uncharacterized protein</fullName>
    </submittedName>
</protein>
<gene>
    <name evidence="2" type="ORF">SAMN04487752_0238</name>
    <name evidence="3" type="ORF">SAMN04487752_0247</name>
    <name evidence="4" type="ORF">SAMN04487752_0256</name>
</gene>
<reference evidence="3" key="1">
    <citation type="submission" date="2016-10" db="EMBL/GenBank/DDBJ databases">
        <authorList>
            <person name="de Groot N.N."/>
        </authorList>
    </citation>
    <scope>NUCLEOTIDE SEQUENCE [LARGE SCALE GENOMIC DNA]</scope>
    <source>
        <strain evidence="3">MPL-11</strain>
    </source>
</reference>
<dbReference type="Proteomes" id="UP000199481">
    <property type="component" value="Unassembled WGS sequence"/>
</dbReference>
<feature type="transmembrane region" description="Helical" evidence="1">
    <location>
        <begin position="57"/>
        <end position="78"/>
    </location>
</feature>
<evidence type="ECO:0000313" key="2">
    <source>
        <dbReference type="EMBL" id="SDQ02707.1"/>
    </source>
</evidence>
<dbReference type="EMBL" id="FNJW01000005">
    <property type="protein sequence ID" value="SDQ02707.1"/>
    <property type="molecule type" value="Genomic_DNA"/>
</dbReference>
<keyword evidence="1" id="KW-0812">Transmembrane</keyword>
<dbReference type="EMBL" id="FNJW01000005">
    <property type="protein sequence ID" value="SDQ02716.1"/>
    <property type="molecule type" value="Genomic_DNA"/>
</dbReference>
<feature type="transmembrane region" description="Helical" evidence="1">
    <location>
        <begin position="85"/>
        <end position="107"/>
    </location>
</feature>
<keyword evidence="1" id="KW-0472">Membrane</keyword>
<sequence length="108" mass="12372">MLEVLPFISTVCGFILYNKLEWRGLTNKILFSIFWFSLLSQILLGLLSSIIGFKDAFVPLIIFSILQLISIVIIPFRFKFNTLNFFLKGIVVLLYASLFLSIVSLLAY</sequence>
<organism evidence="3 5">
    <name type="scientific">Carnobacterium viridans</name>
    <dbReference type="NCBI Taxonomy" id="174587"/>
    <lineage>
        <taxon>Bacteria</taxon>
        <taxon>Bacillati</taxon>
        <taxon>Bacillota</taxon>
        <taxon>Bacilli</taxon>
        <taxon>Lactobacillales</taxon>
        <taxon>Carnobacteriaceae</taxon>
        <taxon>Carnobacterium</taxon>
    </lineage>
</organism>
<evidence type="ECO:0000313" key="5">
    <source>
        <dbReference type="Proteomes" id="UP000199481"/>
    </source>
</evidence>
<accession>A0A1H0XJE5</accession>
<keyword evidence="1" id="KW-1133">Transmembrane helix</keyword>